<dbReference type="Proteomes" id="UP000219329">
    <property type="component" value="Unassembled WGS sequence"/>
</dbReference>
<feature type="signal peptide" evidence="1">
    <location>
        <begin position="1"/>
        <end position="27"/>
    </location>
</feature>
<dbReference type="Pfam" id="PF07883">
    <property type="entry name" value="Cupin_2"/>
    <property type="match status" value="1"/>
</dbReference>
<dbReference type="InterPro" id="IPR013096">
    <property type="entry name" value="Cupin_2"/>
</dbReference>
<dbReference type="EMBL" id="NTJZ01000017">
    <property type="protein sequence ID" value="PDH32408.1"/>
    <property type="molecule type" value="Genomic_DNA"/>
</dbReference>
<evidence type="ECO:0000313" key="3">
    <source>
        <dbReference type="EMBL" id="PDH32408.1"/>
    </source>
</evidence>
<gene>
    <name evidence="3" type="ORF">CNF02_12165</name>
</gene>
<keyword evidence="1" id="KW-0732">Signal</keyword>
<dbReference type="InterPro" id="IPR014710">
    <property type="entry name" value="RmlC-like_jellyroll"/>
</dbReference>
<feature type="domain" description="Cupin type-2" evidence="2">
    <location>
        <begin position="81"/>
        <end position="136"/>
    </location>
</feature>
<evidence type="ECO:0000259" key="2">
    <source>
        <dbReference type="Pfam" id="PF07883"/>
    </source>
</evidence>
<organism evidence="3 4">
    <name type="scientific">OM182 bacterium MED-G28</name>
    <dbReference type="NCBI Taxonomy" id="1986256"/>
    <lineage>
        <taxon>Bacteria</taxon>
        <taxon>Pseudomonadati</taxon>
        <taxon>Pseudomonadota</taxon>
        <taxon>Gammaproteobacteria</taxon>
        <taxon>OMG group</taxon>
        <taxon>OM182 clade</taxon>
    </lineage>
</organism>
<feature type="chain" id="PRO_5012563009" description="Cupin type-2 domain-containing protein" evidence="1">
    <location>
        <begin position="28"/>
        <end position="159"/>
    </location>
</feature>
<reference evidence="3 4" key="1">
    <citation type="submission" date="2017-08" db="EMBL/GenBank/DDBJ databases">
        <title>Fine stratification of microbial communities through a metagenomic profile of the photic zone.</title>
        <authorList>
            <person name="Haro-Moreno J.M."/>
            <person name="Lopez-Perez M."/>
            <person name="De La Torre J."/>
            <person name="Picazo A."/>
            <person name="Camacho A."/>
            <person name="Rodriguez-Valera F."/>
        </authorList>
    </citation>
    <scope>NUCLEOTIDE SEQUENCE [LARGE SCALE GENOMIC DNA]</scope>
    <source>
        <strain evidence="3">MED-G28</strain>
    </source>
</reference>
<dbReference type="Gene3D" id="2.60.120.10">
    <property type="entry name" value="Jelly Rolls"/>
    <property type="match status" value="1"/>
</dbReference>
<accession>A0A2A5W7Y5</accession>
<name>A0A2A5W7Y5_9GAMM</name>
<dbReference type="InterPro" id="IPR011051">
    <property type="entry name" value="RmlC_Cupin_sf"/>
</dbReference>
<proteinExistence type="predicted"/>
<sequence length="159" mass="17062">MFKKISLTRFLISLSATFFLIGFGAHSKNNTAAQEATQPLALNLDKVEWGPPGGGNGSPVGVRTARQGIDPETGGITYYAMFPAGSHFDTHWHTYDEHVVVVKGEVTIVLGDEATDLTVGSYVVIPGKLNHSWDVPAGGSEAVIVVRRVGPADFHFVQQ</sequence>
<dbReference type="SUPFAM" id="SSF51182">
    <property type="entry name" value="RmlC-like cupins"/>
    <property type="match status" value="1"/>
</dbReference>
<evidence type="ECO:0000256" key="1">
    <source>
        <dbReference type="SAM" id="SignalP"/>
    </source>
</evidence>
<evidence type="ECO:0000313" key="4">
    <source>
        <dbReference type="Proteomes" id="UP000219329"/>
    </source>
</evidence>
<comment type="caution">
    <text evidence="3">The sequence shown here is derived from an EMBL/GenBank/DDBJ whole genome shotgun (WGS) entry which is preliminary data.</text>
</comment>
<dbReference type="AlphaFoldDB" id="A0A2A5W7Y5"/>
<protein>
    <recommendedName>
        <fullName evidence="2">Cupin type-2 domain-containing protein</fullName>
    </recommendedName>
</protein>